<dbReference type="GO" id="GO:0031012">
    <property type="term" value="C:extracellular matrix"/>
    <property type="evidence" value="ECO:0007669"/>
    <property type="project" value="TreeGrafter"/>
</dbReference>
<sequence>MFLTDVTMLQTQGDGIRKRKAKAQLELNLARIIRAFTASEPEGRDYGNEVPPIVSEDQGKDHLRNLNILKSIGPNEIHPRGLKELADVAAKPLSIIFEKSWQSGEAPSDWKKGNITPIFKKGKKDPGNYQPVSLTTTLSKIMEQILLEDMSKHREDREVIRDSQHGFTKGKLCPSNLVAFYDGVTASAGKGKAMDVIYLDFWSVLRPILFNIFINDIDSGTECTLSKSADDTKLSDEDMLEGRDAIQRDL</sequence>
<dbReference type="GO" id="GO:0007508">
    <property type="term" value="P:larval heart development"/>
    <property type="evidence" value="ECO:0007669"/>
    <property type="project" value="TreeGrafter"/>
</dbReference>
<dbReference type="AlphaFoldDB" id="A0AAN7NQH0"/>
<comment type="caution">
    <text evidence="1">The sequence shown here is derived from an EMBL/GenBank/DDBJ whole genome shotgun (WGS) entry which is preliminary data.</text>
</comment>
<dbReference type="EMBL" id="JAUNZN010000001">
    <property type="protein sequence ID" value="KAK4828624.1"/>
    <property type="molecule type" value="Genomic_DNA"/>
</dbReference>
<evidence type="ECO:0008006" key="3">
    <source>
        <dbReference type="Google" id="ProtNLM"/>
    </source>
</evidence>
<accession>A0AAN7NQH0</accession>
<dbReference type="GO" id="GO:0061343">
    <property type="term" value="P:cell adhesion involved in heart morphogenesis"/>
    <property type="evidence" value="ECO:0007669"/>
    <property type="project" value="TreeGrafter"/>
</dbReference>
<reference evidence="1 2" key="1">
    <citation type="journal article" date="2023" name="J. Hered.">
        <title>Chromosome-level genome of the wood stork (Mycteria americana) provides insight into avian chromosome evolution.</title>
        <authorList>
            <person name="Flamio R. Jr."/>
            <person name="Ramstad K.M."/>
        </authorList>
    </citation>
    <scope>NUCLEOTIDE SEQUENCE [LARGE SCALE GENOMIC DNA]</scope>
    <source>
        <strain evidence="1">JAX WOST 10</strain>
    </source>
</reference>
<gene>
    <name evidence="1" type="ORF">QYF61_000076</name>
</gene>
<keyword evidence="2" id="KW-1185">Reference proteome</keyword>
<evidence type="ECO:0000313" key="2">
    <source>
        <dbReference type="Proteomes" id="UP001333110"/>
    </source>
</evidence>
<dbReference type="PANTHER" id="PTHR33395:SF22">
    <property type="entry name" value="REVERSE TRANSCRIPTASE DOMAIN-CONTAINING PROTEIN"/>
    <property type="match status" value="1"/>
</dbReference>
<proteinExistence type="predicted"/>
<dbReference type="PANTHER" id="PTHR33395">
    <property type="entry name" value="TRANSCRIPTASE, PUTATIVE-RELATED-RELATED"/>
    <property type="match status" value="1"/>
</dbReference>
<name>A0AAN7NQH0_MYCAM</name>
<dbReference type="Proteomes" id="UP001333110">
    <property type="component" value="Unassembled WGS sequence"/>
</dbReference>
<organism evidence="1 2">
    <name type="scientific">Mycteria americana</name>
    <name type="common">Wood stork</name>
    <dbReference type="NCBI Taxonomy" id="33587"/>
    <lineage>
        <taxon>Eukaryota</taxon>
        <taxon>Metazoa</taxon>
        <taxon>Chordata</taxon>
        <taxon>Craniata</taxon>
        <taxon>Vertebrata</taxon>
        <taxon>Euteleostomi</taxon>
        <taxon>Archelosauria</taxon>
        <taxon>Archosauria</taxon>
        <taxon>Dinosauria</taxon>
        <taxon>Saurischia</taxon>
        <taxon>Theropoda</taxon>
        <taxon>Coelurosauria</taxon>
        <taxon>Aves</taxon>
        <taxon>Neognathae</taxon>
        <taxon>Neoaves</taxon>
        <taxon>Aequornithes</taxon>
        <taxon>Ciconiiformes</taxon>
        <taxon>Ciconiidae</taxon>
        <taxon>Mycteria</taxon>
    </lineage>
</organism>
<protein>
    <recommendedName>
        <fullName evidence="3">Reverse transcriptase domain-containing protein</fullName>
    </recommendedName>
</protein>
<evidence type="ECO:0000313" key="1">
    <source>
        <dbReference type="EMBL" id="KAK4828624.1"/>
    </source>
</evidence>